<dbReference type="PROSITE" id="PS00383">
    <property type="entry name" value="TYR_PHOSPHATASE_1"/>
    <property type="match status" value="1"/>
</dbReference>
<accession>A0A941AS03</accession>
<dbReference type="InterPro" id="IPR016130">
    <property type="entry name" value="Tyr_Pase_AS"/>
</dbReference>
<dbReference type="Proteomes" id="UP000674234">
    <property type="component" value="Unassembled WGS sequence"/>
</dbReference>
<dbReference type="AlphaFoldDB" id="A0A941AS03"/>
<organism evidence="2 3">
    <name type="scientific">Microbispora oryzae</name>
    <dbReference type="NCBI Taxonomy" id="2806554"/>
    <lineage>
        <taxon>Bacteria</taxon>
        <taxon>Bacillati</taxon>
        <taxon>Actinomycetota</taxon>
        <taxon>Actinomycetes</taxon>
        <taxon>Streptosporangiales</taxon>
        <taxon>Streptosporangiaceae</taxon>
        <taxon>Microbispora</taxon>
    </lineage>
</organism>
<keyword evidence="3" id="KW-1185">Reference proteome</keyword>
<evidence type="ECO:0000313" key="3">
    <source>
        <dbReference type="Proteomes" id="UP000674234"/>
    </source>
</evidence>
<protein>
    <submittedName>
        <fullName evidence="2">Tyrosine-protein phosphatase</fullName>
    </submittedName>
</protein>
<dbReference type="Pfam" id="PF13350">
    <property type="entry name" value="Y_phosphatase3"/>
    <property type="match status" value="1"/>
</dbReference>
<comment type="caution">
    <text evidence="2">The sequence shown here is derived from an EMBL/GenBank/DDBJ whole genome shotgun (WGS) entry which is preliminary data.</text>
</comment>
<evidence type="ECO:0000259" key="1">
    <source>
        <dbReference type="PROSITE" id="PS50056"/>
    </source>
</evidence>
<dbReference type="InterPro" id="IPR000387">
    <property type="entry name" value="Tyr_Pase_dom"/>
</dbReference>
<evidence type="ECO:0000313" key="2">
    <source>
        <dbReference type="EMBL" id="MBP2707009.1"/>
    </source>
</evidence>
<reference evidence="2" key="1">
    <citation type="submission" date="2021-02" db="EMBL/GenBank/DDBJ databases">
        <title>Draft genome sequence of Microbispora sp. RL4-1S isolated from rice leaves in Thailand.</title>
        <authorList>
            <person name="Muangham S."/>
            <person name="Duangmal K."/>
        </authorList>
    </citation>
    <scope>NUCLEOTIDE SEQUENCE</scope>
    <source>
        <strain evidence="2">RL4-1S</strain>
    </source>
</reference>
<feature type="domain" description="Tyrosine specific protein phosphatases" evidence="1">
    <location>
        <begin position="146"/>
        <end position="181"/>
    </location>
</feature>
<dbReference type="PROSITE" id="PS50056">
    <property type="entry name" value="TYR_PHOSPHATASE_2"/>
    <property type="match status" value="1"/>
</dbReference>
<dbReference type="EMBL" id="JAFCNB010000016">
    <property type="protein sequence ID" value="MBP2707009.1"/>
    <property type="molecule type" value="Genomic_DNA"/>
</dbReference>
<name>A0A941AS03_9ACTN</name>
<sequence length="271" mass="29270">MPADRLTGVNGRWIELEGAVNVRDLGGLPTVDGGTTCFGRVLRADNLQGLTDGDVGRLIGDLKLRNVVDLRSMTEVRLEGPGPLHRLSEVVIHHHSLFAEGGHLTDVEADTVDARALPWQGELAEEDLAELRVTGYYYSYLRDRPDSVVSALRVLADDDGMAVVHCAAGKDRTGVVSALALEVAGASRQAIIADYVATGERLAAVLARLRASDTYRDDLDSKPADSHLPRGEFMAQFLGTLDSRFGGPLGWLEANGWTAADTEALRSRLRD</sequence>
<proteinExistence type="predicted"/>
<dbReference type="InterPro" id="IPR026893">
    <property type="entry name" value="Tyr/Ser_Pase_IphP-type"/>
</dbReference>
<dbReference type="GO" id="GO:0004721">
    <property type="term" value="F:phosphoprotein phosphatase activity"/>
    <property type="evidence" value="ECO:0007669"/>
    <property type="project" value="InterPro"/>
</dbReference>
<dbReference type="Gene3D" id="3.90.190.10">
    <property type="entry name" value="Protein tyrosine phosphatase superfamily"/>
    <property type="match status" value="1"/>
</dbReference>
<dbReference type="SUPFAM" id="SSF52799">
    <property type="entry name" value="(Phosphotyrosine protein) phosphatases II"/>
    <property type="match status" value="1"/>
</dbReference>
<gene>
    <name evidence="2" type="ORF">JOL79_24795</name>
</gene>
<dbReference type="InterPro" id="IPR029021">
    <property type="entry name" value="Prot-tyrosine_phosphatase-like"/>
</dbReference>